<dbReference type="Pfam" id="PF03235">
    <property type="entry name" value="GmrSD_N"/>
    <property type="match status" value="1"/>
</dbReference>
<dbReference type="Proteomes" id="UP000008522">
    <property type="component" value="Chromosome"/>
</dbReference>
<evidence type="ECO:0000313" key="2">
    <source>
        <dbReference type="EMBL" id="AEM20956.1"/>
    </source>
</evidence>
<dbReference type="InterPro" id="IPR004919">
    <property type="entry name" value="GmrSD_N"/>
</dbReference>
<dbReference type="PATRIC" id="fig|1045858.4.peg.320"/>
<feature type="domain" description="GmrSD restriction endonucleases N-terminal" evidence="1">
    <location>
        <begin position="2"/>
        <end position="138"/>
    </location>
</feature>
<proteinExistence type="predicted"/>
<gene>
    <name evidence="2" type="ordered locus">Bint_0322</name>
</gene>
<organism evidence="2 3">
    <name type="scientific">Brachyspira intermedia (strain ATCC 51140 / PWS/A)</name>
    <name type="common">Serpulina intermedia</name>
    <dbReference type="NCBI Taxonomy" id="1045858"/>
    <lineage>
        <taxon>Bacteria</taxon>
        <taxon>Pseudomonadati</taxon>
        <taxon>Spirochaetota</taxon>
        <taxon>Spirochaetia</taxon>
        <taxon>Brachyspirales</taxon>
        <taxon>Brachyspiraceae</taxon>
        <taxon>Brachyspira</taxon>
    </lineage>
</organism>
<reference evidence="2 3" key="1">
    <citation type="journal article" date="2011" name="BMC Genomics">
        <title>Complete genome sequence of Brachyspira intermedia reveals unique genomic features in Brachyspira species and phage-mediated horizontal gene transfer.</title>
        <authorList>
            <person name="Hafstrom T."/>
            <person name="Jansson D.S."/>
            <person name="Segerman B."/>
        </authorList>
    </citation>
    <scope>NUCLEOTIDE SEQUENCE [LARGE SCALE GENOMIC DNA]</scope>
    <source>
        <strain evidence="3">ATCC 51140 / PWS/A</strain>
    </source>
</reference>
<dbReference type="eggNOG" id="COG1479">
    <property type="taxonomic scope" value="Bacteria"/>
</dbReference>
<keyword evidence="3" id="KW-1185">Reference proteome</keyword>
<name>G0EHZ3_BRAIP</name>
<dbReference type="AlphaFoldDB" id="G0EHZ3"/>
<dbReference type="KEGG" id="bip:Bint_0322"/>
<dbReference type="EMBL" id="CP002874">
    <property type="protein sequence ID" value="AEM20956.1"/>
    <property type="molecule type" value="Genomic_DNA"/>
</dbReference>
<accession>G0EHZ3</accession>
<sequence>MIDGQQRFTTLYLTLLYLSVKENNKYKAYLKNFSYKVRNLTKEFIDLMIEKIEKEEDFFDIENKTWCLSVYKKDPTIKNIINFFKIFNIDEENQEYKDISLKDIEKAEFWYFNTSNTSQGEELYITMNSRGEKIAEYEDIRVSLLSEIKEDYKDKATKFNKIEHFFWKHRDNNKNNADEEFNKFLKQAIALSKFEIEGNTSNSIGNVDSINIIENKNYLKLDDIIYHHYSLELLYELLKLENTDNTKYLTKFINKDKTINNANILNISTIIIPFLYIVKNIFKIDEDNFKNKENFNNIEENTKKDLFQWLRFLYNIRFNHNSTSITNILMEIENNNKNTYTNIFDFFECKDKKELLSYYENYNGERDKFDLLESEVNKIKFLSIYNDDISKRNELQELFWKLENHDILKGNIDYIIKYSLENINNNLEAIKVEDIKEHFFDNFSKYKNIFETCFNEIPRDILIRALLTFAEKFDKEKSPYFKSHAVYYGWDNHNKLHKFSLCEKEEDLYKSFQNKENRYKTNPYYAQLFKILFDEIKKNSNNEIKDILEKIIKDFKDEQKKNPFYLIIRDDLKSYIIKYNTNIDNNITLQR</sequence>
<dbReference type="HOGENOM" id="CLU_461308_0_0_12"/>
<evidence type="ECO:0000313" key="3">
    <source>
        <dbReference type="Proteomes" id="UP000008522"/>
    </source>
</evidence>
<evidence type="ECO:0000259" key="1">
    <source>
        <dbReference type="Pfam" id="PF03235"/>
    </source>
</evidence>
<protein>
    <recommendedName>
        <fullName evidence="1">GmrSD restriction endonucleases N-terminal domain-containing protein</fullName>
    </recommendedName>
</protein>